<comment type="caution">
    <text evidence="3">The sequence shown here is derived from an EMBL/GenBank/DDBJ whole genome shotgun (WGS) entry which is preliminary data.</text>
</comment>
<evidence type="ECO:0000256" key="2">
    <source>
        <dbReference type="SAM" id="SignalP"/>
    </source>
</evidence>
<evidence type="ECO:0000313" key="3">
    <source>
        <dbReference type="EMBL" id="MCL1628481.1"/>
    </source>
</evidence>
<evidence type="ECO:0000256" key="1">
    <source>
        <dbReference type="SAM" id="MobiDB-lite"/>
    </source>
</evidence>
<protein>
    <recommendedName>
        <fullName evidence="5">Antifreeze glycopeptide polyprotein</fullName>
    </recommendedName>
</protein>
<feature type="chain" id="PRO_5047371223" description="Antifreeze glycopeptide polyprotein" evidence="2">
    <location>
        <begin position="19"/>
        <end position="523"/>
    </location>
</feature>
<dbReference type="Proteomes" id="UP001202550">
    <property type="component" value="Unassembled WGS sequence"/>
</dbReference>
<organism evidence="3 4">
    <name type="scientific">Roseinatronobacter domitianus</name>
    <dbReference type="NCBI Taxonomy" id="2940293"/>
    <lineage>
        <taxon>Bacteria</taxon>
        <taxon>Pseudomonadati</taxon>
        <taxon>Pseudomonadota</taxon>
        <taxon>Alphaproteobacteria</taxon>
        <taxon>Rhodobacterales</taxon>
        <taxon>Paracoccaceae</taxon>
        <taxon>Roseinatronobacter</taxon>
    </lineage>
</organism>
<keyword evidence="4" id="KW-1185">Reference proteome</keyword>
<evidence type="ECO:0000313" key="4">
    <source>
        <dbReference type="Proteomes" id="UP001202550"/>
    </source>
</evidence>
<accession>A0ABT0M0V2</accession>
<feature type="region of interest" description="Disordered" evidence="1">
    <location>
        <begin position="39"/>
        <end position="72"/>
    </location>
</feature>
<evidence type="ECO:0008006" key="5">
    <source>
        <dbReference type="Google" id="ProtNLM"/>
    </source>
</evidence>
<dbReference type="RefSeq" id="WP_249057795.1">
    <property type="nucleotide sequence ID" value="NZ_JALZWP010000005.1"/>
</dbReference>
<sequence length="523" mass="55333">MTCRIGALVLAACLPVAAQGQQGAPLSAIDWLEQALTQPIGPAAPPRQTMPQSLPEPSAQTDMPAEAESGQITSRPLTKSTLDSTGLFAAARIGLPHDVWGGSTLDNVIAAIARQTPDMVPAAQRLLLRLLLAEFAPPQLNADDMVGQLLAARLDKLIEIGALEQATQLLETASGQTAALNARAFDIALLLGEEDRACTRLQGQLFAENGEAARIFCFARQGEWQSAYAALGAARALGGLDHSEADLLARFLEEEDGTPSLAPPQDLTPMGWRILEALGEPVGTGTLPVAFAHADLRGTSGWRAQIDAAERLTRTGVMQPGRLMGIYTHRRAAASGGVWDRVRAVQALDDALDQGDTTAISAALIRAWPLFEQIELDSAFARIVAERIAPHNLTGTAVMLQWTVLLLAEERLDRAAQIAPDTATSRLAMALALGDSLPTVSVGSIGPVIAAAFAEPALPQPQSLWLRNDERGRLVLDALAQIAGATQGDMLAAERGLATLLALGLTQDARQIALELLLLDRRG</sequence>
<name>A0ABT0M0V2_9RHOB</name>
<proteinExistence type="predicted"/>
<reference evidence="3 4" key="1">
    <citation type="submission" date="2022-05" db="EMBL/GenBank/DDBJ databases">
        <title>Seasonal and diel survey of microbial diversity of the Tyrrhenian coast.</title>
        <authorList>
            <person name="Gattoni G."/>
            <person name="Corral P."/>
        </authorList>
    </citation>
    <scope>NUCLEOTIDE SEQUENCE [LARGE SCALE GENOMIC DNA]</scope>
    <source>
        <strain evidence="3 4">V10</strain>
    </source>
</reference>
<dbReference type="EMBL" id="JALZWP010000005">
    <property type="protein sequence ID" value="MCL1628481.1"/>
    <property type="molecule type" value="Genomic_DNA"/>
</dbReference>
<feature type="signal peptide" evidence="2">
    <location>
        <begin position="1"/>
        <end position="18"/>
    </location>
</feature>
<gene>
    <name evidence="3" type="ORF">M3N55_07030</name>
</gene>
<keyword evidence="2" id="KW-0732">Signal</keyword>